<dbReference type="PROSITE" id="PS50173">
    <property type="entry name" value="UMUC"/>
    <property type="match status" value="1"/>
</dbReference>
<dbReference type="OrthoDB" id="5244088at2"/>
<protein>
    <recommendedName>
        <fullName evidence="4">UmuC domain-containing protein</fullName>
    </recommendedName>
</protein>
<dbReference type="InterPro" id="IPR001126">
    <property type="entry name" value="UmuC"/>
</dbReference>
<dbReference type="STRING" id="1077974.GOEFS_094_00390"/>
<dbReference type="Proteomes" id="UP000035034">
    <property type="component" value="Unassembled WGS sequence"/>
</dbReference>
<dbReference type="SUPFAM" id="SSF56672">
    <property type="entry name" value="DNA/RNA polymerases"/>
    <property type="match status" value="1"/>
</dbReference>
<gene>
    <name evidence="5" type="ORF">GOEFS_094_00390</name>
</gene>
<accession>H0R3T9</accession>
<dbReference type="InterPro" id="IPR043128">
    <property type="entry name" value="Rev_trsase/Diguanyl_cyclase"/>
</dbReference>
<dbReference type="Gene3D" id="3.30.70.270">
    <property type="match status" value="1"/>
</dbReference>
<organism evidence="5 6">
    <name type="scientific">Gordonia effusa NBRC 100432</name>
    <dbReference type="NCBI Taxonomy" id="1077974"/>
    <lineage>
        <taxon>Bacteria</taxon>
        <taxon>Bacillati</taxon>
        <taxon>Actinomycetota</taxon>
        <taxon>Actinomycetes</taxon>
        <taxon>Mycobacteriales</taxon>
        <taxon>Gordoniaceae</taxon>
        <taxon>Gordonia</taxon>
    </lineage>
</organism>
<evidence type="ECO:0000313" key="5">
    <source>
        <dbReference type="EMBL" id="GAB19740.1"/>
    </source>
</evidence>
<evidence type="ECO:0000259" key="4">
    <source>
        <dbReference type="PROSITE" id="PS50173"/>
    </source>
</evidence>
<dbReference type="RefSeq" id="WP_007319075.1">
    <property type="nucleotide sequence ID" value="NZ_BAEH01000094.1"/>
</dbReference>
<dbReference type="Pfam" id="PF00817">
    <property type="entry name" value="IMS"/>
    <property type="match status" value="1"/>
</dbReference>
<dbReference type="PANTHER" id="PTHR35369">
    <property type="entry name" value="BLR3025 PROTEIN-RELATED"/>
    <property type="match status" value="1"/>
</dbReference>
<sequence length="534" mass="57061">MAGSAQVQASPAGPITEPSRRILALWAPDWPAAAAGAESDLAPHEPIAVLRANRVAACSASARRQGVRRGMSKRQAQANCPQLHVATDDVHRDGRLFEPVVAAVAQLVPNVEVLRPGLCVLPISAGVRYFGSVEVLAEALVDAVSALGVESSVGVADEMFTAVLAARQGIFVPADGDADFLAGRPIGELMIEPSLCGERRGELVELLWHLGIRTIGAFAALTSTDVATRFDDDAVLAHRQARANPSRPPSGQSLPADLTVEHSCDPPIERIDVAAFLGRRLADELHRGLSAAAVACTRLAVHAVTERGQEHSRIWRCAQPLTADATADRIRWQLEGWLTAAAGRGGGIERPDSPIATIILEPVEVVSAGALQYEFTGDREVVERARRALARVQGLLGGDSVRLPVRSGGRGPAEQVTMISLGDELRPTFDPAAPWPGQLPQPAPAVTLTDVQVYLVDAEADSVTVTPRGAFSAEPTQLRLNKHTYEVSWWAGPWPSGLDSDDAVQARAQVLLDDSRALLLLYRSGRWWVEGVYE</sequence>
<dbReference type="AlphaFoldDB" id="H0R3T9"/>
<dbReference type="GO" id="GO:0006281">
    <property type="term" value="P:DNA repair"/>
    <property type="evidence" value="ECO:0007669"/>
    <property type="project" value="InterPro"/>
</dbReference>
<dbReference type="InterPro" id="IPR050356">
    <property type="entry name" value="SulA_CellDiv_inhibitor"/>
</dbReference>
<dbReference type="eggNOG" id="COG0389">
    <property type="taxonomic scope" value="Bacteria"/>
</dbReference>
<reference evidence="5 6" key="1">
    <citation type="submission" date="2011-12" db="EMBL/GenBank/DDBJ databases">
        <title>Whole genome shotgun sequence of Gordonia effusa NBRC 100432.</title>
        <authorList>
            <person name="Yoshida I."/>
            <person name="Takarada H."/>
            <person name="Hosoyama A."/>
            <person name="Tsuchikane K."/>
            <person name="Katsumata H."/>
            <person name="Yamazaki S."/>
            <person name="Fujita N."/>
        </authorList>
    </citation>
    <scope>NUCLEOTIDE SEQUENCE [LARGE SCALE GENOMIC DNA]</scope>
    <source>
        <strain evidence="5 6">NBRC 100432</strain>
    </source>
</reference>
<dbReference type="EMBL" id="BAEH01000094">
    <property type="protein sequence ID" value="GAB19740.1"/>
    <property type="molecule type" value="Genomic_DNA"/>
</dbReference>
<dbReference type="InterPro" id="IPR043502">
    <property type="entry name" value="DNA/RNA_pol_sf"/>
</dbReference>
<comment type="function">
    <text evidence="3">Poorly processive, error-prone DNA polymerase involved in untargeted mutagenesis. Copies undamaged DNA at stalled replication forks, which arise in vivo from mismatched or misaligned primer ends. These misaligned primers can be extended by PolIV. Exhibits no 3'-5' exonuclease (proofreading) activity. May be involved in translesional synthesis, in conjunction with the beta clamp from PolIII.</text>
</comment>
<proteinExistence type="inferred from homology"/>
<dbReference type="CDD" id="cd03468">
    <property type="entry name" value="PolY_like"/>
    <property type="match status" value="1"/>
</dbReference>
<evidence type="ECO:0000256" key="1">
    <source>
        <dbReference type="ARBA" id="ARBA00010945"/>
    </source>
</evidence>
<dbReference type="Gene3D" id="3.40.1170.60">
    <property type="match status" value="1"/>
</dbReference>
<dbReference type="PANTHER" id="PTHR35369:SF2">
    <property type="entry name" value="BLR3025 PROTEIN"/>
    <property type="match status" value="1"/>
</dbReference>
<name>H0R3T9_9ACTN</name>
<comment type="caution">
    <text evidence="5">The sequence shown here is derived from an EMBL/GenBank/DDBJ whole genome shotgun (WGS) entry which is preliminary data.</text>
</comment>
<comment type="similarity">
    <text evidence="1">Belongs to the DNA polymerase type-Y family.</text>
</comment>
<evidence type="ECO:0000256" key="2">
    <source>
        <dbReference type="ARBA" id="ARBA00022763"/>
    </source>
</evidence>
<feature type="domain" description="UmuC" evidence="4">
    <location>
        <begin position="44"/>
        <end position="168"/>
    </location>
</feature>
<keyword evidence="2" id="KW-0227">DNA damage</keyword>
<keyword evidence="6" id="KW-1185">Reference proteome</keyword>
<evidence type="ECO:0000256" key="3">
    <source>
        <dbReference type="ARBA" id="ARBA00025589"/>
    </source>
</evidence>
<evidence type="ECO:0000313" key="6">
    <source>
        <dbReference type="Proteomes" id="UP000035034"/>
    </source>
</evidence>